<dbReference type="PANTHER" id="PTHR15332">
    <property type="entry name" value="PROPROTEIN CONVERTASE SUBTILISIN_KEXIN TYPE 5-LIKE"/>
    <property type="match status" value="1"/>
</dbReference>
<dbReference type="RefSeq" id="XP_001014171.2">
    <property type="nucleotide sequence ID" value="XM_001014171.2"/>
</dbReference>
<organism evidence="2 3">
    <name type="scientific">Tetrahymena thermophila (strain SB210)</name>
    <dbReference type="NCBI Taxonomy" id="312017"/>
    <lineage>
        <taxon>Eukaryota</taxon>
        <taxon>Sar</taxon>
        <taxon>Alveolata</taxon>
        <taxon>Ciliophora</taxon>
        <taxon>Intramacronucleata</taxon>
        <taxon>Oligohymenophorea</taxon>
        <taxon>Hymenostomatida</taxon>
        <taxon>Tetrahymenina</taxon>
        <taxon>Tetrahymenidae</taxon>
        <taxon>Tetrahymena</taxon>
    </lineage>
</organism>
<dbReference type="PANTHER" id="PTHR15332:SF175">
    <property type="entry name" value="PROPROTEIN CONVERTASE SUBTILISIN_KEXIN TYPE 5-LIKE"/>
    <property type="match status" value="1"/>
</dbReference>
<protein>
    <submittedName>
        <fullName evidence="2">H-type lectin domain protein</fullName>
    </submittedName>
</protein>
<dbReference type="Proteomes" id="UP000009168">
    <property type="component" value="Unassembled WGS sequence"/>
</dbReference>
<dbReference type="GO" id="GO:0007155">
    <property type="term" value="P:cell adhesion"/>
    <property type="evidence" value="ECO:0007669"/>
    <property type="project" value="InterPro"/>
</dbReference>
<dbReference type="InterPro" id="IPR019019">
    <property type="entry name" value="H-type_lectin_domain"/>
</dbReference>
<dbReference type="InterPro" id="IPR009030">
    <property type="entry name" value="Growth_fac_rcpt_cys_sf"/>
</dbReference>
<evidence type="ECO:0000259" key="1">
    <source>
        <dbReference type="Pfam" id="PF09458"/>
    </source>
</evidence>
<reference evidence="3" key="1">
    <citation type="journal article" date="2006" name="PLoS Biol.">
        <title>Macronuclear genome sequence of the ciliate Tetrahymena thermophila, a model eukaryote.</title>
        <authorList>
            <person name="Eisen J.A."/>
            <person name="Coyne R.S."/>
            <person name="Wu M."/>
            <person name="Wu D."/>
            <person name="Thiagarajan M."/>
            <person name="Wortman J.R."/>
            <person name="Badger J.H."/>
            <person name="Ren Q."/>
            <person name="Amedeo P."/>
            <person name="Jones K.M."/>
            <person name="Tallon L.J."/>
            <person name="Delcher A.L."/>
            <person name="Salzberg S.L."/>
            <person name="Silva J.C."/>
            <person name="Haas B.J."/>
            <person name="Majoros W.H."/>
            <person name="Farzad M."/>
            <person name="Carlton J.M."/>
            <person name="Smith R.K. Jr."/>
            <person name="Garg J."/>
            <person name="Pearlman R.E."/>
            <person name="Karrer K.M."/>
            <person name="Sun L."/>
            <person name="Manning G."/>
            <person name="Elde N.C."/>
            <person name="Turkewitz A.P."/>
            <person name="Asai D.J."/>
            <person name="Wilkes D.E."/>
            <person name="Wang Y."/>
            <person name="Cai H."/>
            <person name="Collins K."/>
            <person name="Stewart B.A."/>
            <person name="Lee S.R."/>
            <person name="Wilamowska K."/>
            <person name="Weinberg Z."/>
            <person name="Ruzzo W.L."/>
            <person name="Wloga D."/>
            <person name="Gaertig J."/>
            <person name="Frankel J."/>
            <person name="Tsao C.-C."/>
            <person name="Gorovsky M.A."/>
            <person name="Keeling P.J."/>
            <person name="Waller R.F."/>
            <person name="Patron N.J."/>
            <person name="Cherry J.M."/>
            <person name="Stover N.A."/>
            <person name="Krieger C.J."/>
            <person name="del Toro C."/>
            <person name="Ryder H.F."/>
            <person name="Williamson S.C."/>
            <person name="Barbeau R.A."/>
            <person name="Hamilton E.P."/>
            <person name="Orias E."/>
        </authorList>
    </citation>
    <scope>NUCLEOTIDE SEQUENCE [LARGE SCALE GENOMIC DNA]</scope>
    <source>
        <strain evidence="3">SB210</strain>
    </source>
</reference>
<dbReference type="CDD" id="cd00064">
    <property type="entry name" value="FU"/>
    <property type="match status" value="1"/>
</dbReference>
<feature type="domain" description="H-type lectin" evidence="1">
    <location>
        <begin position="56"/>
        <end position="120"/>
    </location>
</feature>
<dbReference type="Pfam" id="PF09458">
    <property type="entry name" value="H_lectin"/>
    <property type="match status" value="1"/>
</dbReference>
<dbReference type="Gene3D" id="2.10.220.10">
    <property type="entry name" value="Hormone Receptor, Insulin-like Growth Factor Receptor 1, Chain A, domain 2"/>
    <property type="match status" value="6"/>
</dbReference>
<accession>Q23C42</accession>
<sequence>MKIQKNKILSIYLFINLIYQTNQQQNIIQSDKVFIKFEQQVWESSSIGSGQSKNFDFDFSTAKFKNNPRIVYALTIYNSDHSSQQGFKLQTNSITQTKLNYELKSLGCELFQLHFNILAFDDPNIDVQQKELSSGENITITGTQDIEQIAAFIYGFKGSSGNNLKLKYTLTKVDSKNYKISFNNLNIQKVNLNFVIIYKNLSQEGIFQQLYSYDMNFDTQGKILGGDNQIPWQTPTFINSSPIFFGLKDFDISSGCKGIMCSDAFGIKIQSGQTPEAQNKTVKLNYFTWDGYKVNLINGVWMGFALTTCQARYTMFLNSTYNSCVQSCNSVDHHYNTNPLNIITLYSATLVICQQCDENCYGCIDGSPKHCTDCYNNQYLNPNTNTCEKAQPSSTYCSTQSVSGQTYLNCQKCDPTCKECSAPNNSKSCTSCNSNSSNKYFYQNQCLVWQPPSTYCDSNLNCYDCDSNCESCLNFSYNCQSCKSSSFQYQNTCLAQICTQQNQYYNPFTNSCQATQPSKTFCSEINLQGQTFFYCQKCDLTCEKCSAPNSASQCTSCDITSGNKYFYNNQCLEQQPESTYCDDNLICQKCDLNCSSCSMSSSNCHSCITNKYLYVNQCLDVVCDNNQYLNSITKSCSQTKPSGTYCIPVTQNGNNFEFCQKCDPNCLECNPPGDQKSCISCDIRNQNKYYYKNQCINSQPASTFCDEKFQCFDCDQNCVSCSNNSKNCQSCKSNIYFYENKCLESPLSGTYCTGYSNCSKCDAQCKTCEQTSNNCTSCQDQYYLYKNSCQSQKPQGVFCELNQNYYVCSACANLNCQECLKAEPSKCISCPQNYYFYKDDCFQKQIDSKYCEDNKCYDCDPSCSSCNEPSNNNCTYCKSLLNRSIVGNICACNEGYYEDSSKICQKCFPSCLTCNGPLSTQCLSCKNYIYQNTCYDTPPPGTYCDSTTKQQKCIACIQPNCSQCNKNGCINCQSGFRINDFGECVYCDNKMYANQAGICNIPCKEGCKICTSQDNCIKLDDTYKNCDVSCQTCTGPSASQCASCSSNTRLFDTTNKTCMCITNFEETGQTDCQYIYQVPKSIVNAQSTIGVAQFSILAITTLTNSIPGISYSLGLMQLLGNFYIRQDQTYQSQTSVLSSYTKYNLNSLFQQKILYPSHNTNQKVHRVLEQNSTLSQLVLFQQFIWLLKHYTNTKQEQKNVLST</sequence>
<dbReference type="eggNOG" id="KOG3525">
    <property type="taxonomic scope" value="Eukaryota"/>
</dbReference>
<evidence type="ECO:0000313" key="2">
    <source>
        <dbReference type="EMBL" id="EAR93926.2"/>
    </source>
</evidence>
<evidence type="ECO:0000313" key="3">
    <source>
        <dbReference type="Proteomes" id="UP000009168"/>
    </source>
</evidence>
<keyword evidence="3" id="KW-1185">Reference proteome</keyword>
<gene>
    <name evidence="2" type="ORF">TTHERM_00223420</name>
</gene>
<dbReference type="GeneID" id="7832302"/>
<dbReference type="AlphaFoldDB" id="Q23C42"/>
<dbReference type="InterPro" id="IPR006212">
    <property type="entry name" value="Furin_repeat"/>
</dbReference>
<dbReference type="EMBL" id="GG662718">
    <property type="protein sequence ID" value="EAR93926.2"/>
    <property type="molecule type" value="Genomic_DNA"/>
</dbReference>
<proteinExistence type="predicted"/>
<dbReference type="OrthoDB" id="6114964at2759"/>
<dbReference type="InParanoid" id="Q23C42"/>
<dbReference type="HOGENOM" id="CLU_255970_0_0_1"/>
<name>Q23C42_TETTS</name>
<dbReference type="SMART" id="SM00261">
    <property type="entry name" value="FU"/>
    <property type="match status" value="13"/>
</dbReference>
<dbReference type="SUPFAM" id="SSF57184">
    <property type="entry name" value="Growth factor receptor domain"/>
    <property type="match status" value="6"/>
</dbReference>
<dbReference type="GO" id="GO:0030246">
    <property type="term" value="F:carbohydrate binding"/>
    <property type="evidence" value="ECO:0007669"/>
    <property type="project" value="InterPro"/>
</dbReference>
<dbReference type="KEGG" id="tet:TTHERM_00223420"/>